<keyword evidence="2" id="KW-1185">Reference proteome</keyword>
<gene>
    <name evidence="1" type="ORF">N0F65_008296</name>
</gene>
<evidence type="ECO:0000313" key="2">
    <source>
        <dbReference type="Proteomes" id="UP001146120"/>
    </source>
</evidence>
<evidence type="ECO:0000313" key="1">
    <source>
        <dbReference type="EMBL" id="DAZ92703.1"/>
    </source>
</evidence>
<dbReference type="Proteomes" id="UP001146120">
    <property type="component" value="Unassembled WGS sequence"/>
</dbReference>
<dbReference type="GO" id="GO:0003676">
    <property type="term" value="F:nucleic acid binding"/>
    <property type="evidence" value="ECO:0007669"/>
    <property type="project" value="InterPro"/>
</dbReference>
<comment type="caution">
    <text evidence="1">The sequence shown here is derived from an EMBL/GenBank/DDBJ whole genome shotgun (WGS) entry which is preliminary data.</text>
</comment>
<sequence>MNTLQYKKASRSIDELISNVVEAFEELPADTRDDTFITLQTVMEACLLAGGGNQFKTPLINKDKLRRDGDGIIVVECSQPAYTAATLWK</sequence>
<reference evidence="1" key="1">
    <citation type="submission" date="2022-11" db="EMBL/GenBank/DDBJ databases">
        <authorList>
            <person name="Morgan W.R."/>
            <person name="Tartar A."/>
        </authorList>
    </citation>
    <scope>NUCLEOTIDE SEQUENCE</scope>
    <source>
        <strain evidence="1">ARSEF 373</strain>
    </source>
</reference>
<name>A0AAV2YFA8_9STRA</name>
<dbReference type="PANTHER" id="PTHR47169:SF2">
    <property type="entry name" value="OS01G0541250 PROTEIN"/>
    <property type="match status" value="1"/>
</dbReference>
<accession>A0AAV2YFA8</accession>
<dbReference type="EMBL" id="DAKRPA010000397">
    <property type="protein sequence ID" value="DAZ92703.1"/>
    <property type="molecule type" value="Genomic_DNA"/>
</dbReference>
<dbReference type="InterPro" id="IPR036397">
    <property type="entry name" value="RNaseH_sf"/>
</dbReference>
<dbReference type="PANTHER" id="PTHR47169">
    <property type="entry name" value="OS01G0541250 PROTEIN"/>
    <property type="match status" value="1"/>
</dbReference>
<proteinExistence type="predicted"/>
<reference evidence="1" key="2">
    <citation type="journal article" date="2023" name="Microbiol Resour">
        <title>Decontamination and Annotation of the Draft Genome Sequence of the Oomycete Lagenidium giganteum ARSEF 373.</title>
        <authorList>
            <person name="Morgan W.R."/>
            <person name="Tartar A."/>
        </authorList>
    </citation>
    <scope>NUCLEOTIDE SEQUENCE</scope>
    <source>
        <strain evidence="1">ARSEF 373</strain>
    </source>
</reference>
<dbReference type="AlphaFoldDB" id="A0AAV2YFA8"/>
<dbReference type="Gene3D" id="3.30.420.10">
    <property type="entry name" value="Ribonuclease H-like superfamily/Ribonuclease H"/>
    <property type="match status" value="1"/>
</dbReference>
<organism evidence="1 2">
    <name type="scientific">Lagenidium giganteum</name>
    <dbReference type="NCBI Taxonomy" id="4803"/>
    <lineage>
        <taxon>Eukaryota</taxon>
        <taxon>Sar</taxon>
        <taxon>Stramenopiles</taxon>
        <taxon>Oomycota</taxon>
        <taxon>Peronosporomycetes</taxon>
        <taxon>Pythiales</taxon>
        <taxon>Pythiaceae</taxon>
    </lineage>
</organism>
<protein>
    <submittedName>
        <fullName evidence="1">Uncharacterized protein</fullName>
    </submittedName>
</protein>